<feature type="compositionally biased region" description="Low complexity" evidence="1">
    <location>
        <begin position="34"/>
        <end position="46"/>
    </location>
</feature>
<name>A0A8H6W5B5_MYCCL</name>
<comment type="caution">
    <text evidence="2">The sequence shown here is derived from an EMBL/GenBank/DDBJ whole genome shotgun (WGS) entry which is preliminary data.</text>
</comment>
<sequence>MSLPTTPVVPRRANIFAAMSQVTPTHGSSPPPANGSSSSPANRFSSPGPEGEQPPVETVLPVSIFSTGGRNATEAVERFAARHGLEPQQTADCVALLRDPFMVTLAKMFVLLYLLLNKVTIIVLAQPTFEPSEALLKNMKKYAMAIMFSPMQASYKKNGAPLRVLLNLLKIHRFDLPPNIEGNAADYAILKRAGQEIFTQIRSDIKKEIAGSLGYTYKHPKVKPLDKCKNIYTTTKAIVARSDSAVTVELCARVALMRQVWVETYKNPKADYWKEVDGFLAEIREKADGDDTQVARAFRELLTTDRQAYGTDNYTIVNGTADSIQAEVDTAVEKVAMDAAGDDCDAMDED</sequence>
<evidence type="ECO:0000256" key="1">
    <source>
        <dbReference type="SAM" id="MobiDB-lite"/>
    </source>
</evidence>
<feature type="region of interest" description="Disordered" evidence="1">
    <location>
        <begin position="22"/>
        <end position="56"/>
    </location>
</feature>
<protein>
    <submittedName>
        <fullName evidence="2">Uncharacterized protein</fullName>
    </submittedName>
</protein>
<keyword evidence="3" id="KW-1185">Reference proteome</keyword>
<reference evidence="2" key="1">
    <citation type="submission" date="2020-05" db="EMBL/GenBank/DDBJ databases">
        <title>Mycena genomes resolve the evolution of fungal bioluminescence.</title>
        <authorList>
            <person name="Tsai I.J."/>
        </authorList>
    </citation>
    <scope>NUCLEOTIDE SEQUENCE</scope>
    <source>
        <strain evidence="2">110903Hualien_Pintung</strain>
    </source>
</reference>
<accession>A0A8H6W5B5</accession>
<evidence type="ECO:0000313" key="2">
    <source>
        <dbReference type="EMBL" id="KAF7302328.1"/>
    </source>
</evidence>
<gene>
    <name evidence="2" type="ORF">HMN09_00866400</name>
</gene>
<evidence type="ECO:0000313" key="3">
    <source>
        <dbReference type="Proteomes" id="UP000613580"/>
    </source>
</evidence>
<dbReference type="Proteomes" id="UP000613580">
    <property type="component" value="Unassembled WGS sequence"/>
</dbReference>
<organism evidence="2 3">
    <name type="scientific">Mycena chlorophos</name>
    <name type="common">Agaric fungus</name>
    <name type="synonym">Agaricus chlorophos</name>
    <dbReference type="NCBI Taxonomy" id="658473"/>
    <lineage>
        <taxon>Eukaryota</taxon>
        <taxon>Fungi</taxon>
        <taxon>Dikarya</taxon>
        <taxon>Basidiomycota</taxon>
        <taxon>Agaricomycotina</taxon>
        <taxon>Agaricomycetes</taxon>
        <taxon>Agaricomycetidae</taxon>
        <taxon>Agaricales</taxon>
        <taxon>Marasmiineae</taxon>
        <taxon>Mycenaceae</taxon>
        <taxon>Mycena</taxon>
    </lineage>
</organism>
<dbReference type="AlphaFoldDB" id="A0A8H6W5B5"/>
<dbReference type="OrthoDB" id="3236341at2759"/>
<dbReference type="EMBL" id="JACAZE010000012">
    <property type="protein sequence ID" value="KAF7302328.1"/>
    <property type="molecule type" value="Genomic_DNA"/>
</dbReference>
<proteinExistence type="predicted"/>